<name>A0A2N5DUX1_9GAMM</name>
<sequence>MAKELDQLLIDIDRIIEHVENLKALAPRPEPRPPAVNGQTYDSFCETFAIKAVLRALIASVDKIVQVQIANKVEQDIAHLDEKVRQIGGDHAGPDDLAQITAYVRHTVGEILP</sequence>
<gene>
    <name evidence="1" type="ORF">CYR32_18135</name>
</gene>
<dbReference type="OrthoDB" id="6505022at2"/>
<evidence type="ECO:0000313" key="1">
    <source>
        <dbReference type="EMBL" id="PLR30742.1"/>
    </source>
</evidence>
<protein>
    <submittedName>
        <fullName evidence="1">Uncharacterized protein</fullName>
    </submittedName>
</protein>
<dbReference type="AlphaFoldDB" id="A0A2N5DUX1"/>
<dbReference type="EMBL" id="PJZH01000028">
    <property type="protein sequence ID" value="PLR30742.1"/>
    <property type="molecule type" value="Genomic_DNA"/>
</dbReference>
<dbReference type="Proteomes" id="UP000234503">
    <property type="component" value="Unassembled WGS sequence"/>
</dbReference>
<proteinExistence type="predicted"/>
<keyword evidence="2" id="KW-1185">Reference proteome</keyword>
<comment type="caution">
    <text evidence="1">The sequence shown here is derived from an EMBL/GenBank/DDBJ whole genome shotgun (WGS) entry which is preliminary data.</text>
</comment>
<reference evidence="1 2" key="1">
    <citation type="submission" date="2017-12" db="EMBL/GenBank/DDBJ databases">
        <title>Characterization of six clinical isolates of Enterochimera gen. nov., a novel genus of the Yersiniaciae family and the three species Enterochimera arupensis sp. nov., Enterochimera coloradensis sp. nov, and Enterochimera californica sp. nov.</title>
        <authorList>
            <person name="Rossi A."/>
            <person name="Fisher M."/>
        </authorList>
    </citation>
    <scope>NUCLEOTIDE SEQUENCE [LARGE SCALE GENOMIC DNA]</scope>
    <source>
        <strain evidence="2">2016-Iso4</strain>
    </source>
</reference>
<organism evidence="1 2">
    <name type="scientific">Chimaeribacter coloradensis</name>
    <dbReference type="NCBI Taxonomy" id="2060068"/>
    <lineage>
        <taxon>Bacteria</taxon>
        <taxon>Pseudomonadati</taxon>
        <taxon>Pseudomonadota</taxon>
        <taxon>Gammaproteobacteria</taxon>
        <taxon>Enterobacterales</taxon>
        <taxon>Yersiniaceae</taxon>
        <taxon>Chimaeribacter</taxon>
    </lineage>
</organism>
<dbReference type="RefSeq" id="WP_101826557.1">
    <property type="nucleotide sequence ID" value="NZ_PJZH01000028.1"/>
</dbReference>
<accession>A0A2N5DUX1</accession>
<evidence type="ECO:0000313" key="2">
    <source>
        <dbReference type="Proteomes" id="UP000234503"/>
    </source>
</evidence>